<feature type="chain" id="PRO_5030530881" evidence="1">
    <location>
        <begin position="31"/>
        <end position="445"/>
    </location>
</feature>
<dbReference type="InterPro" id="IPR006311">
    <property type="entry name" value="TAT_signal"/>
</dbReference>
<organism evidence="2 3">
    <name type="scientific">Vibrio astriarenae</name>
    <dbReference type="NCBI Taxonomy" id="1481923"/>
    <lineage>
        <taxon>Bacteria</taxon>
        <taxon>Pseudomonadati</taxon>
        <taxon>Pseudomonadota</taxon>
        <taxon>Gammaproteobacteria</taxon>
        <taxon>Vibrionales</taxon>
        <taxon>Vibrionaceae</taxon>
        <taxon>Vibrio</taxon>
    </lineage>
</organism>
<accession>A0A7Z2T5Z8</accession>
<dbReference type="EMBL" id="CP047476">
    <property type="protein sequence ID" value="QIA64941.1"/>
    <property type="molecule type" value="Genomic_DNA"/>
</dbReference>
<dbReference type="RefSeq" id="WP_164649841.1">
    <property type="nucleotide sequence ID" value="NZ_CP047476.1"/>
</dbReference>
<dbReference type="KEGG" id="vas:GT360_15350"/>
<proteinExistence type="predicted"/>
<evidence type="ECO:0000313" key="3">
    <source>
        <dbReference type="Proteomes" id="UP000464262"/>
    </source>
</evidence>
<dbReference type="Proteomes" id="UP000464262">
    <property type="component" value="Chromosome 2"/>
</dbReference>
<gene>
    <name evidence="2" type="ORF">GT360_15350</name>
</gene>
<dbReference type="Pfam" id="PF07394">
    <property type="entry name" value="DUF1501"/>
    <property type="match status" value="1"/>
</dbReference>
<dbReference type="PANTHER" id="PTHR43737">
    <property type="entry name" value="BLL7424 PROTEIN"/>
    <property type="match status" value="1"/>
</dbReference>
<keyword evidence="1" id="KW-0732">Signal</keyword>
<protein>
    <submittedName>
        <fullName evidence="2">DUF1501 domain-containing protein</fullName>
    </submittedName>
</protein>
<dbReference type="PROSITE" id="PS51318">
    <property type="entry name" value="TAT"/>
    <property type="match status" value="1"/>
</dbReference>
<dbReference type="InterPro" id="IPR010869">
    <property type="entry name" value="DUF1501"/>
</dbReference>
<dbReference type="AlphaFoldDB" id="A0A7Z2T5Z8"/>
<reference evidence="2 3" key="1">
    <citation type="submission" date="2020-01" db="EMBL/GenBank/DDBJ databases">
        <title>Whole genome and functional gene identification of agarase of Vibrio HN897.</title>
        <authorList>
            <person name="Liu Y."/>
            <person name="Zhao Z."/>
        </authorList>
    </citation>
    <scope>NUCLEOTIDE SEQUENCE [LARGE SCALE GENOMIC DNA]</scope>
    <source>
        <strain evidence="2 3">HN897</strain>
    </source>
</reference>
<evidence type="ECO:0000313" key="2">
    <source>
        <dbReference type="EMBL" id="QIA64941.1"/>
    </source>
</evidence>
<keyword evidence="3" id="KW-1185">Reference proteome</keyword>
<name>A0A7Z2T5Z8_9VIBR</name>
<feature type="signal peptide" evidence="1">
    <location>
        <begin position="1"/>
        <end position="30"/>
    </location>
</feature>
<sequence length="445" mass="48534">MKLSRRTFMQSGAASFGVGALSLSPFSAVADWHQCGQSFKAVVGIDLAGGNDGFNMFVPASGDSATQYKTIRQSLALDSANSIALEGSNLAMHSSMSALKKWWQNSSMLPILNQGPLIKPLTNQTIDTSNSPTHLYSHSHQSTMVQSHTASTWVSKQGFGALTAKILEKMPLSMQDMPPLFDIAGTQVWTNALEAQATSVGVKPPSNIFSEDEGFDVTLFNNLHDKSQQSNVFKQHYAHLATESRGLYHEFSSIFDTDTGDDFPQTKLGQQLATVFKLIINKDKFDHPIQYFSCKLGGFDTHSNQLNAQTALLEELAEALDAFHTALERHGLHDNVVSFTHSEFGRTLTPNATQGTDHGWGSHSLVMGGAIDGARILGDYPDLSENSEYLLSRGRIIPTIASDQIHATILSWLGLRPSGIDLLFPALKRSSSEFPSQTLPLFKPC</sequence>
<dbReference type="PANTHER" id="PTHR43737:SF1">
    <property type="entry name" value="DUF1501 DOMAIN-CONTAINING PROTEIN"/>
    <property type="match status" value="1"/>
</dbReference>
<evidence type="ECO:0000256" key="1">
    <source>
        <dbReference type="SAM" id="SignalP"/>
    </source>
</evidence>